<proteinExistence type="predicted"/>
<dbReference type="InterPro" id="IPR011990">
    <property type="entry name" value="TPR-like_helical_dom_sf"/>
</dbReference>
<protein>
    <recommendedName>
        <fullName evidence="1">diguanylate cyclase</fullName>
        <ecNumber evidence="1">2.7.7.65</ecNumber>
    </recommendedName>
</protein>
<dbReference type="InterPro" id="IPR019734">
    <property type="entry name" value="TPR_rpt"/>
</dbReference>
<organism evidence="3 4">
    <name type="scientific">Pigmentiphaga aceris</name>
    <dbReference type="NCBI Taxonomy" id="1940612"/>
    <lineage>
        <taxon>Bacteria</taxon>
        <taxon>Pseudomonadati</taxon>
        <taxon>Pseudomonadota</taxon>
        <taxon>Betaproteobacteria</taxon>
        <taxon>Burkholderiales</taxon>
        <taxon>Alcaligenaceae</taxon>
        <taxon>Pigmentiphaga</taxon>
    </lineage>
</organism>
<dbReference type="InterPro" id="IPR050469">
    <property type="entry name" value="Diguanylate_Cyclase"/>
</dbReference>
<dbReference type="InterPro" id="IPR000160">
    <property type="entry name" value="GGDEF_dom"/>
</dbReference>
<keyword evidence="4" id="KW-1185">Reference proteome</keyword>
<dbReference type="Gene3D" id="1.25.40.10">
    <property type="entry name" value="Tetratricopeptide repeat domain"/>
    <property type="match status" value="1"/>
</dbReference>
<gene>
    <name evidence="3" type="ORF">FXN63_11560</name>
</gene>
<dbReference type="InterPro" id="IPR029787">
    <property type="entry name" value="Nucleotide_cyclase"/>
</dbReference>
<evidence type="ECO:0000259" key="2">
    <source>
        <dbReference type="PROSITE" id="PS50887"/>
    </source>
</evidence>
<dbReference type="OrthoDB" id="8901019at2"/>
<dbReference type="PROSITE" id="PS50887">
    <property type="entry name" value="GGDEF"/>
    <property type="match status" value="1"/>
</dbReference>
<dbReference type="FunFam" id="3.30.70.270:FF:000001">
    <property type="entry name" value="Diguanylate cyclase domain protein"/>
    <property type="match status" value="1"/>
</dbReference>
<dbReference type="PANTHER" id="PTHR45138">
    <property type="entry name" value="REGULATORY COMPONENTS OF SENSORY TRANSDUCTION SYSTEM"/>
    <property type="match status" value="1"/>
</dbReference>
<evidence type="ECO:0000313" key="3">
    <source>
        <dbReference type="EMBL" id="QEI06397.1"/>
    </source>
</evidence>
<dbReference type="SMART" id="SM00267">
    <property type="entry name" value="GGDEF"/>
    <property type="match status" value="1"/>
</dbReference>
<dbReference type="GO" id="GO:1902201">
    <property type="term" value="P:negative regulation of bacterial-type flagellum-dependent cell motility"/>
    <property type="evidence" value="ECO:0007669"/>
    <property type="project" value="TreeGrafter"/>
</dbReference>
<evidence type="ECO:0000313" key="4">
    <source>
        <dbReference type="Proteomes" id="UP000325161"/>
    </source>
</evidence>
<dbReference type="GO" id="GO:0043709">
    <property type="term" value="P:cell adhesion involved in single-species biofilm formation"/>
    <property type="evidence" value="ECO:0007669"/>
    <property type="project" value="TreeGrafter"/>
</dbReference>
<dbReference type="Gene3D" id="3.30.70.270">
    <property type="match status" value="1"/>
</dbReference>
<dbReference type="Proteomes" id="UP000325161">
    <property type="component" value="Chromosome"/>
</dbReference>
<dbReference type="SUPFAM" id="SSF55073">
    <property type="entry name" value="Nucleotide cyclase"/>
    <property type="match status" value="1"/>
</dbReference>
<dbReference type="CDD" id="cd01949">
    <property type="entry name" value="GGDEF"/>
    <property type="match status" value="1"/>
</dbReference>
<evidence type="ECO:0000256" key="1">
    <source>
        <dbReference type="ARBA" id="ARBA00012528"/>
    </source>
</evidence>
<dbReference type="NCBIfam" id="TIGR00254">
    <property type="entry name" value="GGDEF"/>
    <property type="match status" value="1"/>
</dbReference>
<sequence>MRSLILGAPLDTADGLLAAAHRALENGQVQQAHDLAVTALSMARDVNPRLEARALASLAHCDRISSRLRLATEASRRAAHLFEQLGDAQGEANALITLAHVCILLGRNDEAVEAALLSVRLCETKAPQPQLVLAYNCLGIAYSWAGDHDRADASLAAAIKVAQHCVPVASAYQPLLNQVWVEASRLIDERFQTGTMSSLSRLEALAAECKALEAAGLSSSLLPGLQSMGEVISNASWALLEAWQGDIAAADKSVALAVQSLAKNVTWLDAFVRWAAAEIAWARQDWEKTQIELESMRVLALSVEHEQLACRAHLLLAQAFEIQGRHEDALRENRALRRREQRVVADGLVSREALVSWRLDARQSQRHLQQALITSKQFERWSLEDALTGIANRRSFERALEQRLQVQTSTGRPLTVALVDVDRFKSVNDRFTHQIGDRVLKTVAALMASSVREQDLSARWAGDEFVILFDNTTTSVAIQVCEHVQLAVAGFDWEAIAPGLQVSVSIGLSEAQPGDAAEAVIHRSDKSMYLAKLRPCSA</sequence>
<dbReference type="AlphaFoldDB" id="A0A5C0B159"/>
<dbReference type="EMBL" id="CP043046">
    <property type="protein sequence ID" value="QEI06397.1"/>
    <property type="molecule type" value="Genomic_DNA"/>
</dbReference>
<feature type="domain" description="GGDEF" evidence="2">
    <location>
        <begin position="412"/>
        <end position="538"/>
    </location>
</feature>
<dbReference type="EC" id="2.7.7.65" evidence="1"/>
<dbReference type="GO" id="GO:0052621">
    <property type="term" value="F:diguanylate cyclase activity"/>
    <property type="evidence" value="ECO:0007669"/>
    <property type="project" value="UniProtKB-EC"/>
</dbReference>
<name>A0A5C0B159_9BURK</name>
<dbReference type="PANTHER" id="PTHR45138:SF24">
    <property type="entry name" value="DIGUANYLATE CYCLASE DGCC-RELATED"/>
    <property type="match status" value="1"/>
</dbReference>
<dbReference type="InterPro" id="IPR043128">
    <property type="entry name" value="Rev_trsase/Diguanyl_cyclase"/>
</dbReference>
<dbReference type="Pfam" id="PF00990">
    <property type="entry name" value="GGDEF"/>
    <property type="match status" value="1"/>
</dbReference>
<dbReference type="SUPFAM" id="SSF48452">
    <property type="entry name" value="TPR-like"/>
    <property type="match status" value="1"/>
</dbReference>
<accession>A0A5C0B159</accession>
<dbReference type="KEGG" id="pacr:FXN63_11560"/>
<dbReference type="SMART" id="SM00028">
    <property type="entry name" value="TPR"/>
    <property type="match status" value="3"/>
</dbReference>
<dbReference type="GO" id="GO:0005886">
    <property type="term" value="C:plasma membrane"/>
    <property type="evidence" value="ECO:0007669"/>
    <property type="project" value="TreeGrafter"/>
</dbReference>
<reference evidence="3 4" key="1">
    <citation type="submission" date="2019-08" db="EMBL/GenBank/DDBJ databases">
        <title>Amphibian skin-associated Pigmentiphaga: genome sequence and occurrence across geography and hosts.</title>
        <authorList>
            <person name="Bletz M.C."/>
            <person name="Bunk B."/>
            <person name="Sproeer C."/>
            <person name="Biwer P."/>
            <person name="Reiter S."/>
            <person name="Rabemananjara F.C.E."/>
            <person name="Schulz S."/>
            <person name="Overmann J."/>
            <person name="Vences M."/>
        </authorList>
    </citation>
    <scope>NUCLEOTIDE SEQUENCE [LARGE SCALE GENOMIC DNA]</scope>
    <source>
        <strain evidence="3 4">Mada1488</strain>
    </source>
</reference>